<dbReference type="PRINTS" id="PR00507">
    <property type="entry name" value="N12N6MTFRASE"/>
</dbReference>
<dbReference type="Pfam" id="PF02384">
    <property type="entry name" value="N6_Mtase"/>
    <property type="match status" value="1"/>
</dbReference>
<evidence type="ECO:0000259" key="4">
    <source>
        <dbReference type="Pfam" id="PF02384"/>
    </source>
</evidence>
<evidence type="ECO:0000313" key="5">
    <source>
        <dbReference type="EMBL" id="GAA0921186.1"/>
    </source>
</evidence>
<dbReference type="InterPro" id="IPR036388">
    <property type="entry name" value="WH-like_DNA-bd_sf"/>
</dbReference>
<accession>A0ABN1P1Q8</accession>
<dbReference type="PANTHER" id="PTHR42998">
    <property type="entry name" value="TYPE I RESTRICTION ENZYME HINDVIIP M PROTEIN-RELATED"/>
    <property type="match status" value="1"/>
</dbReference>
<dbReference type="InterPro" id="IPR003356">
    <property type="entry name" value="DNA_methylase_A-5"/>
</dbReference>
<reference evidence="5 6" key="1">
    <citation type="journal article" date="2019" name="Int. J. Syst. Evol. Microbiol.">
        <title>The Global Catalogue of Microorganisms (GCM) 10K type strain sequencing project: providing services to taxonomists for standard genome sequencing and annotation.</title>
        <authorList>
            <consortium name="The Broad Institute Genomics Platform"/>
            <consortium name="The Broad Institute Genome Sequencing Center for Infectious Disease"/>
            <person name="Wu L."/>
            <person name="Ma J."/>
        </authorList>
    </citation>
    <scope>NUCLEOTIDE SEQUENCE [LARGE SCALE GENOMIC DNA]</scope>
    <source>
        <strain evidence="5 6">JCM 10673</strain>
    </source>
</reference>
<comment type="caution">
    <text evidence="5">The sequence shown here is derived from an EMBL/GenBank/DDBJ whole genome shotgun (WGS) entry which is preliminary data.</text>
</comment>
<keyword evidence="1" id="KW-0680">Restriction system</keyword>
<feature type="domain" description="DNA methylase adenine-specific" evidence="4">
    <location>
        <begin position="204"/>
        <end position="500"/>
    </location>
</feature>
<dbReference type="Proteomes" id="UP001501005">
    <property type="component" value="Unassembled WGS sequence"/>
</dbReference>
<name>A0ABN1P1Q8_9ACTN</name>
<dbReference type="InterPro" id="IPR052916">
    <property type="entry name" value="Type-I_RE_MTase_Subunit"/>
</dbReference>
<keyword evidence="2" id="KW-0175">Coiled coil</keyword>
<dbReference type="Gene3D" id="1.10.10.10">
    <property type="entry name" value="Winged helix-like DNA-binding domain superfamily/Winged helix DNA-binding domain"/>
    <property type="match status" value="1"/>
</dbReference>
<dbReference type="Gene3D" id="3.40.50.150">
    <property type="entry name" value="Vaccinia Virus protein VP39"/>
    <property type="match status" value="1"/>
</dbReference>
<dbReference type="SUPFAM" id="SSF53335">
    <property type="entry name" value="S-adenosyl-L-methionine-dependent methyltransferases"/>
    <property type="match status" value="1"/>
</dbReference>
<gene>
    <name evidence="5" type="ORF">GCM10009549_40220</name>
</gene>
<keyword evidence="6" id="KW-1185">Reference proteome</keyword>
<feature type="coiled-coil region" evidence="2">
    <location>
        <begin position="512"/>
        <end position="539"/>
    </location>
</feature>
<feature type="region of interest" description="Disordered" evidence="3">
    <location>
        <begin position="1"/>
        <end position="20"/>
    </location>
</feature>
<evidence type="ECO:0000256" key="1">
    <source>
        <dbReference type="ARBA" id="ARBA00022747"/>
    </source>
</evidence>
<proteinExistence type="predicted"/>
<evidence type="ECO:0000313" key="6">
    <source>
        <dbReference type="Proteomes" id="UP001501005"/>
    </source>
</evidence>
<dbReference type="EMBL" id="BAAAHG010000036">
    <property type="protein sequence ID" value="GAA0921186.1"/>
    <property type="molecule type" value="Genomic_DNA"/>
</dbReference>
<dbReference type="InterPro" id="IPR002052">
    <property type="entry name" value="DNA_methylase_N6_adenine_CS"/>
</dbReference>
<evidence type="ECO:0000256" key="3">
    <source>
        <dbReference type="SAM" id="MobiDB-lite"/>
    </source>
</evidence>
<organism evidence="5 6">
    <name type="scientific">Streptomyces thermoalcalitolerans</name>
    <dbReference type="NCBI Taxonomy" id="65605"/>
    <lineage>
        <taxon>Bacteria</taxon>
        <taxon>Bacillati</taxon>
        <taxon>Actinomycetota</taxon>
        <taxon>Actinomycetes</taxon>
        <taxon>Kitasatosporales</taxon>
        <taxon>Streptomycetaceae</taxon>
        <taxon>Streptomyces</taxon>
    </lineage>
</organism>
<dbReference type="PANTHER" id="PTHR42998:SF1">
    <property type="entry name" value="TYPE I RESTRICTION ENZYME HINDI METHYLASE SUBUNIT"/>
    <property type="match status" value="1"/>
</dbReference>
<sequence length="549" mass="58924">MTHFDTRSGNGDTGQDCAGGLVSRSDIARLAGVKRPAVTNWERRHPDFPRPVNSGAELERFRAEEVLAWLSGRAVPANALRPGEPMGTTYGDRFRAGLSGGAPGGLLRTVERLAGPDADRLRGPMPLDRYLLWLLYLVLNRIADPGDDLAEAVDSFQRMVRDHDPSEKAVSRNLLTVLADTLSRTGAGSVQESRAAFDHVLVLWRAAYAREGGAFFTPPSVSRVMAGALAAVRPGAVRVHDPYSRTGELLVAYLDAVAADGGTAPSLVSGRVPEALERQVAEMNLRVHHGRAVRLGEGPFTPALGPSADPPGTFDVLLTNPPFGRRLEDVDPPPYWTYGVARRTEFDWLQYVVSRLAPGGRAAVLLPAGASFNAGAAETVRAGLVEAGAVECVIALPAGLFALTAVKTQIWFLRAPGFDGATAPEVLFVAGGHLGHRISRTQWALADSEITRLVGEYVSWHTAKEAGRSFAGTPGLSRTVPVPDIAAHGHNLDPTRYVRPRGQTAVLGATDRAETLDRLARLSEEIETLHARAEEAGAVVARWLRRYGL</sequence>
<evidence type="ECO:0000256" key="2">
    <source>
        <dbReference type="SAM" id="Coils"/>
    </source>
</evidence>
<protein>
    <recommendedName>
        <fullName evidence="4">DNA methylase adenine-specific domain-containing protein</fullName>
    </recommendedName>
</protein>
<dbReference type="InterPro" id="IPR029063">
    <property type="entry name" value="SAM-dependent_MTases_sf"/>
</dbReference>
<dbReference type="PROSITE" id="PS00092">
    <property type="entry name" value="N6_MTASE"/>
    <property type="match status" value="1"/>
</dbReference>